<feature type="domain" description="Cep192-like" evidence="4">
    <location>
        <begin position="2240"/>
        <end position="2362"/>
    </location>
</feature>
<evidence type="ECO:0000259" key="9">
    <source>
        <dbReference type="Pfam" id="PF22076"/>
    </source>
</evidence>
<feature type="domain" description="Cep192-like" evidence="3">
    <location>
        <begin position="1462"/>
        <end position="1615"/>
    </location>
</feature>
<dbReference type="Pfam" id="PF25763">
    <property type="entry name" value="Aurora-A_bind_CEP192"/>
    <property type="match status" value="1"/>
</dbReference>
<dbReference type="InterPro" id="IPR057662">
    <property type="entry name" value="CEP192_Aurora-A_bind"/>
</dbReference>
<dbReference type="Pfam" id="PF22074">
    <property type="entry name" value="Cep192_D5"/>
    <property type="match status" value="1"/>
</dbReference>
<feature type="region of interest" description="Disordered" evidence="1">
    <location>
        <begin position="1167"/>
        <end position="1209"/>
    </location>
</feature>
<name>A0AAX6TIV0_HETGA</name>
<dbReference type="GO" id="GO:0090307">
    <property type="term" value="P:mitotic spindle assembly"/>
    <property type="evidence" value="ECO:0007669"/>
    <property type="project" value="TreeGrafter"/>
</dbReference>
<feature type="compositionally biased region" description="Acidic residues" evidence="1">
    <location>
        <begin position="688"/>
        <end position="697"/>
    </location>
</feature>
<dbReference type="PANTHER" id="PTHR16029:SF11">
    <property type="entry name" value="CENTROSOMAL PROTEIN OF 192 KDA"/>
    <property type="match status" value="1"/>
</dbReference>
<proteinExistence type="predicted"/>
<dbReference type="GO" id="GO:0071539">
    <property type="term" value="P:protein localization to centrosome"/>
    <property type="evidence" value="ECO:0007669"/>
    <property type="project" value="InterPro"/>
</dbReference>
<dbReference type="Pfam" id="PF22065">
    <property type="entry name" value="Cep192_D7"/>
    <property type="match status" value="1"/>
</dbReference>
<protein>
    <submittedName>
        <fullName evidence="11">Centrosomal protein of 192 kDa isoform X1</fullName>
    </submittedName>
</protein>
<feature type="domain" description="Cep192-like" evidence="6">
    <location>
        <begin position="1618"/>
        <end position="1715"/>
    </location>
</feature>
<dbReference type="GO" id="GO:0051298">
    <property type="term" value="P:centrosome duplication"/>
    <property type="evidence" value="ECO:0007669"/>
    <property type="project" value="InterPro"/>
</dbReference>
<feature type="compositionally biased region" description="Polar residues" evidence="1">
    <location>
        <begin position="279"/>
        <end position="292"/>
    </location>
</feature>
<dbReference type="InterPro" id="IPR013783">
    <property type="entry name" value="Ig-like_fold"/>
</dbReference>
<dbReference type="Proteomes" id="UP000694906">
    <property type="component" value="Unplaced"/>
</dbReference>
<feature type="domain" description="Cep192/Spd-2-like" evidence="7">
    <location>
        <begin position="1734"/>
        <end position="1851"/>
    </location>
</feature>
<dbReference type="CTD" id="55125"/>
<dbReference type="GO" id="GO:0005737">
    <property type="term" value="C:cytoplasm"/>
    <property type="evidence" value="ECO:0007669"/>
    <property type="project" value="TreeGrafter"/>
</dbReference>
<dbReference type="InterPro" id="IPR039103">
    <property type="entry name" value="Spd-2/CEP192"/>
</dbReference>
<dbReference type="InterPro" id="IPR054091">
    <property type="entry name" value="Cep192-like_D5"/>
</dbReference>
<feature type="region of interest" description="Disordered" evidence="1">
    <location>
        <begin position="431"/>
        <end position="459"/>
    </location>
</feature>
<feature type="region of interest" description="Disordered" evidence="1">
    <location>
        <begin position="144"/>
        <end position="181"/>
    </location>
</feature>
<feature type="compositionally biased region" description="Basic and acidic residues" evidence="1">
    <location>
        <begin position="947"/>
        <end position="956"/>
    </location>
</feature>
<reference evidence="11" key="1">
    <citation type="submission" date="2025-08" db="UniProtKB">
        <authorList>
            <consortium name="RefSeq"/>
        </authorList>
    </citation>
    <scope>IDENTIFICATION</scope>
</reference>
<feature type="region of interest" description="Disordered" evidence="1">
    <location>
        <begin position="276"/>
        <end position="299"/>
    </location>
</feature>
<organism evidence="10 11">
    <name type="scientific">Heterocephalus glaber</name>
    <name type="common">Naked mole rat</name>
    <dbReference type="NCBI Taxonomy" id="10181"/>
    <lineage>
        <taxon>Eukaryota</taxon>
        <taxon>Metazoa</taxon>
        <taxon>Chordata</taxon>
        <taxon>Craniata</taxon>
        <taxon>Vertebrata</taxon>
        <taxon>Euteleostomi</taxon>
        <taxon>Mammalia</taxon>
        <taxon>Eutheria</taxon>
        <taxon>Euarchontoglires</taxon>
        <taxon>Glires</taxon>
        <taxon>Rodentia</taxon>
        <taxon>Hystricomorpha</taxon>
        <taxon>Bathyergidae</taxon>
        <taxon>Heterocephalus</taxon>
    </lineage>
</organism>
<feature type="domain" description="Cep192-like" evidence="5">
    <location>
        <begin position="2410"/>
        <end position="2508"/>
    </location>
</feature>
<dbReference type="GO" id="GO:0000242">
    <property type="term" value="C:pericentriolar material"/>
    <property type="evidence" value="ECO:0007669"/>
    <property type="project" value="TreeGrafter"/>
</dbReference>
<evidence type="ECO:0000259" key="7">
    <source>
        <dbReference type="Pfam" id="PF22073"/>
    </source>
</evidence>
<feature type="compositionally biased region" description="Polar residues" evidence="1">
    <location>
        <begin position="1130"/>
        <end position="1142"/>
    </location>
</feature>
<dbReference type="InterPro" id="IPR054085">
    <property type="entry name" value="Cep192-like_D1"/>
</dbReference>
<dbReference type="Pfam" id="PF22060">
    <property type="entry name" value="Cep192_D1"/>
    <property type="match status" value="1"/>
</dbReference>
<accession>A0AAX6TIV0</accession>
<feature type="compositionally biased region" description="Low complexity" evidence="1">
    <location>
        <begin position="1171"/>
        <end position="1186"/>
    </location>
</feature>
<feature type="compositionally biased region" description="Pro residues" evidence="1">
    <location>
        <begin position="2396"/>
        <end position="2407"/>
    </location>
</feature>
<dbReference type="Pfam" id="PF22076">
    <property type="entry name" value="Cep192_D6"/>
    <property type="match status" value="1"/>
</dbReference>
<dbReference type="Pfam" id="PF22066">
    <property type="entry name" value="Cep192_D8"/>
    <property type="match status" value="1"/>
</dbReference>
<dbReference type="InterPro" id="IPR054087">
    <property type="entry name" value="Cep192-like_D7"/>
</dbReference>
<dbReference type="Pfam" id="PF22067">
    <property type="entry name" value="Cep192_D3"/>
    <property type="match status" value="1"/>
</dbReference>
<evidence type="ECO:0000313" key="11">
    <source>
        <dbReference type="RefSeq" id="XP_021120950.1"/>
    </source>
</evidence>
<dbReference type="InterPro" id="IPR057665">
    <property type="entry name" value="CEP192_PLK4_bind"/>
</dbReference>
<feature type="compositionally biased region" description="Polar residues" evidence="1">
    <location>
        <begin position="1073"/>
        <end position="1092"/>
    </location>
</feature>
<evidence type="ECO:0000313" key="10">
    <source>
        <dbReference type="Proteomes" id="UP000694906"/>
    </source>
</evidence>
<feature type="domain" description="Cep192-like" evidence="2">
    <location>
        <begin position="1339"/>
        <end position="1460"/>
    </location>
</feature>
<feature type="compositionally biased region" description="Basic and acidic residues" evidence="1">
    <location>
        <begin position="885"/>
        <end position="895"/>
    </location>
</feature>
<feature type="region of interest" description="Disordered" evidence="1">
    <location>
        <begin position="100"/>
        <end position="132"/>
    </location>
</feature>
<dbReference type="GO" id="GO:0090222">
    <property type="term" value="P:centrosome-templated microtubule nucleation"/>
    <property type="evidence" value="ECO:0007669"/>
    <property type="project" value="InterPro"/>
</dbReference>
<evidence type="ECO:0000259" key="5">
    <source>
        <dbReference type="Pfam" id="PF22066"/>
    </source>
</evidence>
<feature type="compositionally biased region" description="Low complexity" evidence="1">
    <location>
        <begin position="155"/>
        <end position="170"/>
    </location>
</feature>
<gene>
    <name evidence="11" type="primary">Cep192</name>
</gene>
<feature type="compositionally biased region" description="Polar residues" evidence="1">
    <location>
        <begin position="439"/>
        <end position="459"/>
    </location>
</feature>
<evidence type="ECO:0000256" key="1">
    <source>
        <dbReference type="SAM" id="MobiDB-lite"/>
    </source>
</evidence>
<dbReference type="GeneID" id="101696517"/>
<dbReference type="InterPro" id="IPR054088">
    <property type="entry name" value="Cep192-like_D8"/>
</dbReference>
<dbReference type="GO" id="GO:0005814">
    <property type="term" value="C:centriole"/>
    <property type="evidence" value="ECO:0007669"/>
    <property type="project" value="TreeGrafter"/>
</dbReference>
<dbReference type="CDD" id="cd21856">
    <property type="entry name" value="Plk4BD_Cep192"/>
    <property type="match status" value="1"/>
</dbReference>
<dbReference type="InterPro" id="IPR054092">
    <property type="entry name" value="Cep192-like_D6"/>
</dbReference>
<feature type="region of interest" description="Disordered" evidence="1">
    <location>
        <begin position="1060"/>
        <end position="1149"/>
    </location>
</feature>
<dbReference type="Pfam" id="PF22064">
    <property type="entry name" value="Cep192_D2"/>
    <property type="match status" value="1"/>
</dbReference>
<feature type="compositionally biased region" description="Polar residues" evidence="1">
    <location>
        <begin position="1025"/>
        <end position="1035"/>
    </location>
</feature>
<dbReference type="Pfam" id="PF22073">
    <property type="entry name" value="Cep192_D4"/>
    <property type="match status" value="1"/>
</dbReference>
<dbReference type="InterPro" id="IPR054090">
    <property type="entry name" value="Cep192_Spd-2-like_dom"/>
</dbReference>
<keyword evidence="10" id="KW-1185">Reference proteome</keyword>
<evidence type="ECO:0000259" key="4">
    <source>
        <dbReference type="Pfam" id="PF22065"/>
    </source>
</evidence>
<feature type="domain" description="Cep192-like" evidence="9">
    <location>
        <begin position="2099"/>
        <end position="2201"/>
    </location>
</feature>
<feature type="domain" description="Cep192-like" evidence="8">
    <location>
        <begin position="1857"/>
        <end position="2032"/>
    </location>
</feature>
<sequence>MEDFRGIAEESFPSFLTNSFLGNSGILEEVTLSSKLGLPVAVSTLARNRASTGNRYPDTQTSYLVEGRFSAPSESSPSCCSDADPRERLQLSFQGEERGLIRSSDTCEGEIMENKEKQKPYSRKKNNTESPHLSHAVLKLSSLQSAGPGMGEQPADTAATCQASAAAGRASPPKQAPDSSADFHVRSRMNNQEYKVVVPDAQKHSEDKTPNSDFSHLSLLENEKLVSLTSVEDSSDDDINDEEFYDDHLESYFEQLAIPGMIYEDLEGQESLERDFRLSTRSPSQANENSSLRCKIQSEDNSTLISHGSELSRATHRETEESRVCLSGTTHYVGPGDGRMLVDGVFLFSPNTCRVEKGRADHTKECTREDVLVQSPRVITAKLHPICFHDMDAGRGGSDPADSVGQGAEPAQWASDSGMILPKDGCLDAESSAVPGQKSVGTTSLKHAGDNGTNSTDTLWSPTCERRTCQCSESMDKSKDQTNLPQNVVYQNEDGRWVTDLAYYTSFNNEQDLKVPPNDMNEVFRSGSEVLDLIAKDEEEFNKEHQFIQEENIDAQNISAALGDTSWAATINYNLLRKSVSTSDLDKDDASYLRLSLGEFFAQRSEALGCLGGGNNVKRPSFGYFISSPEKSEPIALIRKSEVSRSNLEKEMAHLNSNLSSGDLNEQSQAQLSKGPVTLQVDALESPSEVDENDETLTADQGQTEDTFFRNNKLQERKEEPADHGDSVLRISTIASAIADASVSTDPSQFAAMMKALRNRARGGAAWELGERVYCAELSRRSPGDLERSDGFGAFDMEKYLTKTEVSRCEAGLESMSGASPLDVWNLSLPEEQTIPGTHTVSSCATSVSVQEPGEKAAAAFYGGNGESENQDSFRTTDSSNSALTDRRENERAAVDRQTPAFDSASPDTGYGAKAASVSTLAPSIYASVTSPTGTPLCLVEACEETQNRRQKEGDSKTSSGDTHVTFEKHCVSPRSVGLRNTSPERGRAGLEEQEQEQEQESFRPSTPPLSHSSPSEGCRASLSGGASESLNSAACPQKSPAESELSRLACSHADTSRLTYVSEPESICPASATDSPRQSELASELSTTIIRSSPVPPEEDAALSLGQRGVRSEAAAASLAGGPRDTEPHSNTSQDPSSVSGEQWEAREAVRTSRCGRCQVLGQPGLGHWAGPAAPQPADGGQRPASGEARSASRAQAPHRSVPTCQPAPATALQSASSVCPALWAGAPLATAALAQQCMGTSVALPPPGHAGSALVCRLPGCPPYPATAGEHVQNPVAVGLCLGPSPTSGLLGPSALGSPCSDAFCQHLLGTVQPLPAHPARAACGTEHWNSGMAAGFASVRVPEELKFPSTCCVGIASQTRLSVLNPSDRWLQVSVVALSVSVNGEKVDLSTYPCLVFKNKVIVRPHATEEIAVLLLPLDPGLFRCVFRVASWPFSADPETIMQAEALASRVVLTAIAESPAIEVETERKGVLDFGDLTYGGWKALPLKLINRSHASVPLRLSISANAVAWCCFTLSKEPVPTSLKAAPYADVVAQLAAPSVVSHVMPASYEGQDPKFLIIWVLFHTPKKLIASSEILDPAEEFVARVDIEVDSPNPSPALSSVGLRARAGTARIHAPRDLQTVHLLASVNSAAKQPLPLKNAGNIEVYLDIKVPEQGSHFSVYPENLFLKPGEEHEVMVSFTPRDPKACEERILKIFVHPCGPQYEVVLKGEAVSSGSQTVPPGPCCPDLPSLLSNKQFLAWGGVPLGRTQLQKLVLRSSCASTAQHLRLLIRGQDQDCFQLQNTFGSEERLTSNCEVRIGPKEDIVISVLFAPTRLSCMLAKLEIKQLRNRLQPGVKFMIPLSGYGGTSNLILEGVKKLSDSYMVTVNSLVPGKESRAVLSVRNTGSRAAFIKAVGFRDYQKKVLLDPKVLRILPDKFVLKERTQEDITIIYRPPDRGRDHRASVELSTVYFFGGDEICRQQYRRAVSQNPGVVRRILPAHSVLHSVDFAEVFQDELLVDEVYDLPQRPNDVQLFYGNMRKIILSVLGEFRDSISSREFLPPSSQASLESRRDEGLFGRHSGNVSLDVLPVRGPQGSPFPPRAARLHQAALALGEAWAVQPEHVILLVPSALGDKAKTGHFQIVNDSARTLKFELYWPAHCLTVTPEHGVVPPESKQQILVSPNLSLSAKQSMFPWSGLVYVHCDDGEKKIVKVQIREDLTQEDLLSHLASGMFGILAPASEPPVSHWTKPATKPPSTRVQIRSKTITFPATAPGETSESCLELENHGPTDVRWHVSSFAPPYVKGVDESGDVFRATYAAFRCAPLSGTLGSHGTQKVSVTFLPRDRGNYAQFWDVECHPVKEPHLRHTLRFQLSGQSVRAGEEPPAHAATATGSLARLEGRPRRRAASEPALPPGPPEPPASASPRGVYTPQDAYTFPPTRVGEARALKVSVRNSSFVTRALKFVPPREPFHVRHSRYSLRARHYIHIPVHFRPTAAGSFQALLLIQTDGGRSTAVRLSGEALEDD</sequence>
<feature type="region of interest" description="Disordered" evidence="1">
    <location>
        <begin position="947"/>
        <end position="1047"/>
    </location>
</feature>
<evidence type="ECO:0000259" key="3">
    <source>
        <dbReference type="Pfam" id="PF22064"/>
    </source>
</evidence>
<evidence type="ECO:0000259" key="8">
    <source>
        <dbReference type="Pfam" id="PF22074"/>
    </source>
</evidence>
<feature type="region of interest" description="Disordered" evidence="1">
    <location>
        <begin position="2362"/>
        <end position="2419"/>
    </location>
</feature>
<feature type="compositionally biased region" description="Polar residues" evidence="1">
    <location>
        <begin position="698"/>
        <end position="707"/>
    </location>
</feature>
<feature type="compositionally biased region" description="Polar residues" evidence="1">
    <location>
        <begin position="867"/>
        <end position="884"/>
    </location>
</feature>
<dbReference type="Pfam" id="PF25765">
    <property type="entry name" value="PLK4_bind_CEP192"/>
    <property type="match status" value="1"/>
</dbReference>
<dbReference type="Gene3D" id="2.60.40.10">
    <property type="entry name" value="Immunoglobulins"/>
    <property type="match status" value="3"/>
</dbReference>
<dbReference type="PANTHER" id="PTHR16029">
    <property type="entry name" value="CENTROSOMAL PROTEIN OF 192 KDA"/>
    <property type="match status" value="1"/>
</dbReference>
<dbReference type="InterPro" id="IPR054089">
    <property type="entry name" value="Cep192-like_D3"/>
</dbReference>
<evidence type="ECO:0000259" key="6">
    <source>
        <dbReference type="Pfam" id="PF22067"/>
    </source>
</evidence>
<feature type="region of interest" description="Disordered" evidence="1">
    <location>
        <begin position="684"/>
        <end position="707"/>
    </location>
</feature>
<dbReference type="RefSeq" id="XP_021120950.1">
    <property type="nucleotide sequence ID" value="XM_021265291.1"/>
</dbReference>
<dbReference type="InterPro" id="IPR054086">
    <property type="entry name" value="Cep192-like_D2"/>
</dbReference>
<feature type="region of interest" description="Disordered" evidence="1">
    <location>
        <begin position="861"/>
        <end position="913"/>
    </location>
</feature>
<dbReference type="GO" id="GO:0019901">
    <property type="term" value="F:protein kinase binding"/>
    <property type="evidence" value="ECO:0007669"/>
    <property type="project" value="TreeGrafter"/>
</dbReference>
<evidence type="ECO:0000259" key="2">
    <source>
        <dbReference type="Pfam" id="PF22060"/>
    </source>
</evidence>